<feature type="region of interest" description="Disordered" evidence="1">
    <location>
        <begin position="1"/>
        <end position="57"/>
    </location>
</feature>
<feature type="compositionally biased region" description="Basic residues" evidence="1">
    <location>
        <begin position="607"/>
        <end position="616"/>
    </location>
</feature>
<keyword evidence="3" id="KW-1185">Reference proteome</keyword>
<feature type="compositionally biased region" description="Basic and acidic residues" evidence="1">
    <location>
        <begin position="597"/>
        <end position="606"/>
    </location>
</feature>
<sequence>MDFTFIPYNPAVAEPKQSKKRKKAKKNPSSTAAPTSTVDNAPANSSTLPPTATPVAAPSTAVGGVVITPAPTPVLVSSTASPVSTPAPSATTRQQGPSTQPSGSVLNDLVTYGSSSDSDDSDGSDSDSSDTVDDSKKKKKNVNDFVEIPEEGVPSAQPGIRGWHERNPDRPVIPLRTGRSKQNAETLATAKMKHDAKREHTEKLTAAIENIIKVRNEMAEEVAEAHGVKPELVLRRLMSLGSRRASRKISLFNAKVHSLCKRQKMLGRPIKLKEARRRVQLDPEWEDIDEEAEKAMRADLLLHREVQKHGARATGTACMVDARHTTGSFMEELEALAERTGMIGFAFFTRTHVHDKTVPVEMGSWGALDFFPEVLKMDSRDVGAKFELWAIARDQGALGTETLGSMCKEIVKYNDEGVKLKSGKKKFRLNWSQYWTFMVVKNRLLLRGWPLDRPVCNPYDIEDIDSMRKVRNAMRDGSCFWHRLTDSEWEREKAKVDQMLEDGEIEAKQRKSRSDKNTKRKSRKSPEREPQVTRSRSNKERPRRVWNEDSEGEEDRETDKSRKSKKRSRVEADSRTTDERPRKKKRTLNSSKSSSETPDRFQEMQKKLRKLAKAKHVSTQLPAIVRGSRRSGPPGIRATPEERAAVE</sequence>
<dbReference type="EMBL" id="JARKIB010000213">
    <property type="protein sequence ID" value="KAJ7723138.1"/>
    <property type="molecule type" value="Genomic_DNA"/>
</dbReference>
<dbReference type="AlphaFoldDB" id="A0AAD7MMM6"/>
<proteinExistence type="predicted"/>
<evidence type="ECO:0000256" key="1">
    <source>
        <dbReference type="SAM" id="MobiDB-lite"/>
    </source>
</evidence>
<name>A0AAD7MMM6_9AGAR</name>
<feature type="compositionally biased region" description="Low complexity" evidence="1">
    <location>
        <begin position="76"/>
        <end position="92"/>
    </location>
</feature>
<feature type="compositionally biased region" description="Polar residues" evidence="1">
    <location>
        <begin position="27"/>
        <end position="44"/>
    </location>
</feature>
<feature type="region of interest" description="Disordered" evidence="1">
    <location>
        <begin position="76"/>
        <end position="184"/>
    </location>
</feature>
<protein>
    <submittedName>
        <fullName evidence="2">Uncharacterized protein</fullName>
    </submittedName>
</protein>
<comment type="caution">
    <text evidence="2">The sequence shown here is derived from an EMBL/GenBank/DDBJ whole genome shotgun (WGS) entry which is preliminary data.</text>
</comment>
<dbReference type="Proteomes" id="UP001215598">
    <property type="component" value="Unassembled WGS sequence"/>
</dbReference>
<organism evidence="2 3">
    <name type="scientific">Mycena metata</name>
    <dbReference type="NCBI Taxonomy" id="1033252"/>
    <lineage>
        <taxon>Eukaryota</taxon>
        <taxon>Fungi</taxon>
        <taxon>Dikarya</taxon>
        <taxon>Basidiomycota</taxon>
        <taxon>Agaricomycotina</taxon>
        <taxon>Agaricomycetes</taxon>
        <taxon>Agaricomycetidae</taxon>
        <taxon>Agaricales</taxon>
        <taxon>Marasmiineae</taxon>
        <taxon>Mycenaceae</taxon>
        <taxon>Mycena</taxon>
    </lineage>
</organism>
<feature type="compositionally biased region" description="Basic and acidic residues" evidence="1">
    <location>
        <begin position="505"/>
        <end position="517"/>
    </location>
</feature>
<gene>
    <name evidence="2" type="ORF">B0H16DRAFT_1737349</name>
</gene>
<evidence type="ECO:0000313" key="2">
    <source>
        <dbReference type="EMBL" id="KAJ7723138.1"/>
    </source>
</evidence>
<feature type="compositionally biased region" description="Basic and acidic residues" evidence="1">
    <location>
        <begin position="524"/>
        <end position="547"/>
    </location>
</feature>
<reference evidence="2" key="1">
    <citation type="submission" date="2023-03" db="EMBL/GenBank/DDBJ databases">
        <title>Massive genome expansion in bonnet fungi (Mycena s.s.) driven by repeated elements and novel gene families across ecological guilds.</title>
        <authorList>
            <consortium name="Lawrence Berkeley National Laboratory"/>
            <person name="Harder C.B."/>
            <person name="Miyauchi S."/>
            <person name="Viragh M."/>
            <person name="Kuo A."/>
            <person name="Thoen E."/>
            <person name="Andreopoulos B."/>
            <person name="Lu D."/>
            <person name="Skrede I."/>
            <person name="Drula E."/>
            <person name="Henrissat B."/>
            <person name="Morin E."/>
            <person name="Kohler A."/>
            <person name="Barry K."/>
            <person name="LaButti K."/>
            <person name="Morin E."/>
            <person name="Salamov A."/>
            <person name="Lipzen A."/>
            <person name="Mereny Z."/>
            <person name="Hegedus B."/>
            <person name="Baldrian P."/>
            <person name="Stursova M."/>
            <person name="Weitz H."/>
            <person name="Taylor A."/>
            <person name="Grigoriev I.V."/>
            <person name="Nagy L.G."/>
            <person name="Martin F."/>
            <person name="Kauserud H."/>
        </authorList>
    </citation>
    <scope>NUCLEOTIDE SEQUENCE</scope>
    <source>
        <strain evidence="2">CBHHK182m</strain>
    </source>
</reference>
<feature type="compositionally biased region" description="Polar residues" evidence="1">
    <location>
        <begin position="93"/>
        <end position="105"/>
    </location>
</feature>
<evidence type="ECO:0000313" key="3">
    <source>
        <dbReference type="Proteomes" id="UP001215598"/>
    </source>
</evidence>
<feature type="region of interest" description="Disordered" evidence="1">
    <location>
        <begin position="500"/>
        <end position="647"/>
    </location>
</feature>
<feature type="compositionally biased region" description="Acidic residues" evidence="1">
    <location>
        <begin position="117"/>
        <end position="132"/>
    </location>
</feature>
<feature type="compositionally biased region" description="Basic and acidic residues" evidence="1">
    <location>
        <begin position="569"/>
        <end position="581"/>
    </location>
</feature>
<feature type="compositionally biased region" description="Low complexity" evidence="1">
    <location>
        <begin position="45"/>
        <end position="57"/>
    </location>
</feature>
<accession>A0AAD7MMM6</accession>